<proteinExistence type="predicted"/>
<dbReference type="AlphaFoldDB" id="A0A067N0Z4"/>
<dbReference type="InParanoid" id="A0A067N0Z4"/>
<evidence type="ECO:0000313" key="2">
    <source>
        <dbReference type="Proteomes" id="UP000027195"/>
    </source>
</evidence>
<dbReference type="OrthoDB" id="2579508at2759"/>
<evidence type="ECO:0000313" key="1">
    <source>
        <dbReference type="EMBL" id="KDQ17436.1"/>
    </source>
</evidence>
<dbReference type="Proteomes" id="UP000027195">
    <property type="component" value="Unassembled WGS sequence"/>
</dbReference>
<dbReference type="EMBL" id="KL198024">
    <property type="protein sequence ID" value="KDQ17436.1"/>
    <property type="molecule type" value="Genomic_DNA"/>
</dbReference>
<name>A0A067N0Z4_BOTB1</name>
<keyword evidence="2" id="KW-1185">Reference proteome</keyword>
<gene>
    <name evidence="1" type="ORF">BOTBODRAFT_606854</name>
</gene>
<protein>
    <submittedName>
        <fullName evidence="1">Uncharacterized protein</fullName>
    </submittedName>
</protein>
<organism evidence="1 2">
    <name type="scientific">Botryobasidium botryosum (strain FD-172 SS1)</name>
    <dbReference type="NCBI Taxonomy" id="930990"/>
    <lineage>
        <taxon>Eukaryota</taxon>
        <taxon>Fungi</taxon>
        <taxon>Dikarya</taxon>
        <taxon>Basidiomycota</taxon>
        <taxon>Agaricomycotina</taxon>
        <taxon>Agaricomycetes</taxon>
        <taxon>Cantharellales</taxon>
        <taxon>Botryobasidiaceae</taxon>
        <taxon>Botryobasidium</taxon>
    </lineage>
</organism>
<reference evidence="2" key="1">
    <citation type="journal article" date="2014" name="Proc. Natl. Acad. Sci. U.S.A.">
        <title>Extensive sampling of basidiomycete genomes demonstrates inadequacy of the white-rot/brown-rot paradigm for wood decay fungi.</title>
        <authorList>
            <person name="Riley R."/>
            <person name="Salamov A.A."/>
            <person name="Brown D.W."/>
            <person name="Nagy L.G."/>
            <person name="Floudas D."/>
            <person name="Held B.W."/>
            <person name="Levasseur A."/>
            <person name="Lombard V."/>
            <person name="Morin E."/>
            <person name="Otillar R."/>
            <person name="Lindquist E.A."/>
            <person name="Sun H."/>
            <person name="LaButti K.M."/>
            <person name="Schmutz J."/>
            <person name="Jabbour D."/>
            <person name="Luo H."/>
            <person name="Baker S.E."/>
            <person name="Pisabarro A.G."/>
            <person name="Walton J.D."/>
            <person name="Blanchette R.A."/>
            <person name="Henrissat B."/>
            <person name="Martin F."/>
            <person name="Cullen D."/>
            <person name="Hibbett D.S."/>
            <person name="Grigoriev I.V."/>
        </authorList>
    </citation>
    <scope>NUCLEOTIDE SEQUENCE [LARGE SCALE GENOMIC DNA]</scope>
    <source>
        <strain evidence="2">FD-172 SS1</strain>
    </source>
</reference>
<accession>A0A067N0Z4</accession>
<sequence length="313" mass="35751">MLDARRSLMLDKLSLQEYCKNATLPSMHFHDALPHRLPALGQSSRLSTMARPVQENENLLLTISPMDVERHPRSRTETIPPSSFQNHFKHSTTFDMPKLRGSELFELQSVRNDEDVLVWVHNTALKTLVRVLDIEEGGLARWDISLDCVKKLEGVPVFFLTLRQCSFRGDDAGPWENRICVCVVAPWNLSAEDMWSFSAENSTRFIGGRLTDRRWTNIHGSSNLLRGESALWYQILMQCRETGVNKFVLTSYSNWSFGTLAGAKDMMFAKVSSPIQSDAYGPTILQCLLSWARLKPLKTLSERRNPKTRFTMI</sequence>
<dbReference type="HOGENOM" id="CLU_888503_0_0_1"/>